<keyword evidence="4" id="KW-1185">Reference proteome</keyword>
<dbReference type="RefSeq" id="WP_114118728.1">
    <property type="nucleotide sequence ID" value="NZ_BMHU01000007.1"/>
</dbReference>
<dbReference type="AlphaFoldDB" id="A0A367XTA4"/>
<accession>A0A367XTA4</accession>
<evidence type="ECO:0000256" key="2">
    <source>
        <dbReference type="SAM" id="Phobius"/>
    </source>
</evidence>
<evidence type="ECO:0000313" key="3">
    <source>
        <dbReference type="EMBL" id="RCK56853.1"/>
    </source>
</evidence>
<organism evidence="3 4">
    <name type="scientific">Microbacterium sorbitolivorans</name>
    <dbReference type="NCBI Taxonomy" id="1867410"/>
    <lineage>
        <taxon>Bacteria</taxon>
        <taxon>Bacillati</taxon>
        <taxon>Actinomycetota</taxon>
        <taxon>Actinomycetes</taxon>
        <taxon>Micrococcales</taxon>
        <taxon>Microbacteriaceae</taxon>
        <taxon>Microbacterium</taxon>
    </lineage>
</organism>
<evidence type="ECO:0000256" key="1">
    <source>
        <dbReference type="SAM" id="MobiDB-lite"/>
    </source>
</evidence>
<name>A0A367XTA4_9MICO</name>
<keyword evidence="2" id="KW-1133">Transmembrane helix</keyword>
<reference evidence="3 4" key="1">
    <citation type="submission" date="2018-07" db="EMBL/GenBank/DDBJ databases">
        <title>Microbacterium endoborsara sp. nov., a novel actinobacterium isolated from Borszczowia aralocaspica.</title>
        <authorList>
            <person name="An D."/>
        </authorList>
    </citation>
    <scope>NUCLEOTIDE SEQUENCE [LARGE SCALE GENOMIC DNA]</scope>
    <source>
        <strain evidence="3 4">C1.15228</strain>
    </source>
</reference>
<comment type="caution">
    <text evidence="3">The sequence shown here is derived from an EMBL/GenBank/DDBJ whole genome shotgun (WGS) entry which is preliminary data.</text>
</comment>
<protein>
    <submittedName>
        <fullName evidence="3">Uncharacterized protein</fullName>
    </submittedName>
</protein>
<dbReference type="OrthoDB" id="5084150at2"/>
<gene>
    <name evidence="3" type="ORF">DTO57_13290</name>
</gene>
<dbReference type="EMBL" id="QORO01000006">
    <property type="protein sequence ID" value="RCK56853.1"/>
    <property type="molecule type" value="Genomic_DNA"/>
</dbReference>
<evidence type="ECO:0000313" key="4">
    <source>
        <dbReference type="Proteomes" id="UP000253508"/>
    </source>
</evidence>
<keyword evidence="2" id="KW-0472">Membrane</keyword>
<dbReference type="Proteomes" id="UP000253508">
    <property type="component" value="Unassembled WGS sequence"/>
</dbReference>
<sequence>MSALLFAVAVGLAATPSDDGDRIHISSDLDAETAAQLSPGTTVEWFVDVTTTPGEPGTVTVSLAEVGDLGLEVEAFRCATEWEGGACAAGETHLRPLGRLLEDGTELLSMPDTDAAYLHLIVVAPTDLPESAQGSLRLTASGVGEPNDAEGPQTPLQPTGSMTLWGLACAAIGALGAGAAITIARAVRRAR</sequence>
<feature type="transmembrane region" description="Helical" evidence="2">
    <location>
        <begin position="164"/>
        <end position="187"/>
    </location>
</feature>
<feature type="region of interest" description="Disordered" evidence="1">
    <location>
        <begin position="139"/>
        <end position="158"/>
    </location>
</feature>
<keyword evidence="2" id="KW-0812">Transmembrane</keyword>
<proteinExistence type="predicted"/>